<feature type="domain" description="HTH araC/xylS-type" evidence="4">
    <location>
        <begin position="165"/>
        <end position="263"/>
    </location>
</feature>
<dbReference type="Proteomes" id="UP000564644">
    <property type="component" value="Unassembled WGS sequence"/>
</dbReference>
<evidence type="ECO:0000313" key="6">
    <source>
        <dbReference type="Proteomes" id="UP000564644"/>
    </source>
</evidence>
<dbReference type="PROSITE" id="PS01124">
    <property type="entry name" value="HTH_ARAC_FAMILY_2"/>
    <property type="match status" value="1"/>
</dbReference>
<evidence type="ECO:0000313" key="5">
    <source>
        <dbReference type="EMBL" id="MBB6729913.1"/>
    </source>
</evidence>
<name>A0A7X0SH80_9BACL</name>
<dbReference type="Pfam" id="PF02311">
    <property type="entry name" value="AraC_binding"/>
    <property type="match status" value="1"/>
</dbReference>
<dbReference type="GO" id="GO:0003700">
    <property type="term" value="F:DNA-binding transcription factor activity"/>
    <property type="evidence" value="ECO:0007669"/>
    <property type="project" value="InterPro"/>
</dbReference>
<keyword evidence="6" id="KW-1185">Reference proteome</keyword>
<dbReference type="SUPFAM" id="SSF51215">
    <property type="entry name" value="Regulatory protein AraC"/>
    <property type="match status" value="1"/>
</dbReference>
<dbReference type="InterPro" id="IPR018060">
    <property type="entry name" value="HTH_AraC"/>
</dbReference>
<accession>A0A7X0SH80</accession>
<keyword evidence="3" id="KW-0804">Transcription</keyword>
<keyword evidence="2" id="KW-0238">DNA-binding</keyword>
<evidence type="ECO:0000259" key="4">
    <source>
        <dbReference type="PROSITE" id="PS01124"/>
    </source>
</evidence>
<organism evidence="5 6">
    <name type="scientific">Cohnella zeiphila</name>
    <dbReference type="NCBI Taxonomy" id="2761120"/>
    <lineage>
        <taxon>Bacteria</taxon>
        <taxon>Bacillati</taxon>
        <taxon>Bacillota</taxon>
        <taxon>Bacilli</taxon>
        <taxon>Bacillales</taxon>
        <taxon>Paenibacillaceae</taxon>
        <taxon>Cohnella</taxon>
    </lineage>
</organism>
<protein>
    <submittedName>
        <fullName evidence="5">Helix-turn-helix domain-containing protein</fullName>
    </submittedName>
</protein>
<dbReference type="PANTHER" id="PTHR43280:SF2">
    <property type="entry name" value="HTH-TYPE TRANSCRIPTIONAL REGULATOR EXSA"/>
    <property type="match status" value="1"/>
</dbReference>
<dbReference type="EMBL" id="JACJVO010000003">
    <property type="protein sequence ID" value="MBB6729913.1"/>
    <property type="molecule type" value="Genomic_DNA"/>
</dbReference>
<dbReference type="Gene3D" id="2.60.120.280">
    <property type="entry name" value="Regulatory protein AraC"/>
    <property type="match status" value="1"/>
</dbReference>
<dbReference type="InterPro" id="IPR003313">
    <property type="entry name" value="AraC-bd"/>
</dbReference>
<dbReference type="Gene3D" id="1.10.10.60">
    <property type="entry name" value="Homeodomain-like"/>
    <property type="match status" value="2"/>
</dbReference>
<dbReference type="RefSeq" id="WP_185127580.1">
    <property type="nucleotide sequence ID" value="NZ_JACJVO010000003.1"/>
</dbReference>
<dbReference type="PANTHER" id="PTHR43280">
    <property type="entry name" value="ARAC-FAMILY TRANSCRIPTIONAL REGULATOR"/>
    <property type="match status" value="1"/>
</dbReference>
<keyword evidence="1" id="KW-0805">Transcription regulation</keyword>
<reference evidence="5 6" key="1">
    <citation type="submission" date="2020-08" db="EMBL/GenBank/DDBJ databases">
        <title>Cohnella phylogeny.</title>
        <authorList>
            <person name="Dunlap C."/>
        </authorList>
    </citation>
    <scope>NUCLEOTIDE SEQUENCE [LARGE SCALE GENOMIC DNA]</scope>
    <source>
        <strain evidence="5 6">CBP 2801</strain>
    </source>
</reference>
<dbReference type="AlphaFoldDB" id="A0A7X0SH80"/>
<comment type="caution">
    <text evidence="5">The sequence shown here is derived from an EMBL/GenBank/DDBJ whole genome shotgun (WGS) entry which is preliminary data.</text>
</comment>
<sequence length="269" mass="31729">MTNPWSYPLQNEGILYSDHFRESDAYWIERPEGRSDWLIAFTLAGEGYFQVPGRETALCGPGEIALLKPGTPHRYGTSSGKIWDFFWVHFSPERIEASLLPDESLAVRKIDNEHARKRIYRAFRRILEDWRQQGDYWEDLCYGALREILMLLERRRRRKLDVRVEETLRLLSRQMQHPTRIDELARSVGLSPSRLSHLFKEGTGQSIIDSLNEMRIRQAALLLEHSGRSASEVCYEVGFQNYNHFINQFRKRLGMSPTAYKKQKRDHWK</sequence>
<dbReference type="SMART" id="SM00342">
    <property type="entry name" value="HTH_ARAC"/>
    <property type="match status" value="1"/>
</dbReference>
<proteinExistence type="predicted"/>
<dbReference type="Pfam" id="PF12833">
    <property type="entry name" value="HTH_18"/>
    <property type="match status" value="1"/>
</dbReference>
<dbReference type="InterPro" id="IPR009057">
    <property type="entry name" value="Homeodomain-like_sf"/>
</dbReference>
<evidence type="ECO:0000256" key="2">
    <source>
        <dbReference type="ARBA" id="ARBA00023125"/>
    </source>
</evidence>
<evidence type="ECO:0000256" key="1">
    <source>
        <dbReference type="ARBA" id="ARBA00023015"/>
    </source>
</evidence>
<dbReference type="GO" id="GO:0043565">
    <property type="term" value="F:sequence-specific DNA binding"/>
    <property type="evidence" value="ECO:0007669"/>
    <property type="project" value="InterPro"/>
</dbReference>
<dbReference type="InterPro" id="IPR037923">
    <property type="entry name" value="HTH-like"/>
</dbReference>
<gene>
    <name evidence="5" type="ORF">H7C18_03300</name>
</gene>
<evidence type="ECO:0000256" key="3">
    <source>
        <dbReference type="ARBA" id="ARBA00023163"/>
    </source>
</evidence>
<dbReference type="SUPFAM" id="SSF46689">
    <property type="entry name" value="Homeodomain-like"/>
    <property type="match status" value="2"/>
</dbReference>